<gene>
    <name evidence="1" type="ORF">J2Z82_000654</name>
</gene>
<name>A0ABS4HA35_9BACI</name>
<evidence type="ECO:0000313" key="1">
    <source>
        <dbReference type="EMBL" id="MBP1947728.1"/>
    </source>
</evidence>
<sequence>MTQFIDLLAAMKVSHIMLVSSSYPDWSISGISG</sequence>
<accession>A0ABS4HA35</accession>
<comment type="caution">
    <text evidence="1">The sequence shown here is derived from an EMBL/GenBank/DDBJ whole genome shotgun (WGS) entry which is preliminary data.</text>
</comment>
<proteinExistence type="predicted"/>
<dbReference type="Proteomes" id="UP001519328">
    <property type="component" value="Unassembled WGS sequence"/>
</dbReference>
<keyword evidence="2" id="KW-1185">Reference proteome</keyword>
<protein>
    <submittedName>
        <fullName evidence="1">Uncharacterized protein</fullName>
    </submittedName>
</protein>
<evidence type="ECO:0000313" key="2">
    <source>
        <dbReference type="Proteomes" id="UP001519328"/>
    </source>
</evidence>
<dbReference type="EMBL" id="JAGGKK010000002">
    <property type="protein sequence ID" value="MBP1947728.1"/>
    <property type="molecule type" value="Genomic_DNA"/>
</dbReference>
<organism evidence="1 2">
    <name type="scientific">Virgibacillus litoralis</name>
    <dbReference type="NCBI Taxonomy" id="578221"/>
    <lineage>
        <taxon>Bacteria</taxon>
        <taxon>Bacillati</taxon>
        <taxon>Bacillota</taxon>
        <taxon>Bacilli</taxon>
        <taxon>Bacillales</taxon>
        <taxon>Bacillaceae</taxon>
        <taxon>Virgibacillus</taxon>
    </lineage>
</organism>
<reference evidence="1 2" key="1">
    <citation type="submission" date="2021-03" db="EMBL/GenBank/DDBJ databases">
        <title>Genomic Encyclopedia of Type Strains, Phase IV (KMG-IV): sequencing the most valuable type-strain genomes for metagenomic binning, comparative biology and taxonomic classification.</title>
        <authorList>
            <person name="Goeker M."/>
        </authorList>
    </citation>
    <scope>NUCLEOTIDE SEQUENCE [LARGE SCALE GENOMIC DNA]</scope>
    <source>
        <strain evidence="1 2">DSM 21085</strain>
    </source>
</reference>